<feature type="non-terminal residue" evidence="6">
    <location>
        <position position="361"/>
    </location>
</feature>
<dbReference type="Gene3D" id="2.20.25.240">
    <property type="match status" value="1"/>
</dbReference>
<dbReference type="EMBL" id="CAJNOH010008978">
    <property type="protein sequence ID" value="CAF1490166.1"/>
    <property type="molecule type" value="Genomic_DNA"/>
</dbReference>
<feature type="domain" description="FLYWCH-type" evidence="4">
    <location>
        <begin position="14"/>
        <end position="71"/>
    </location>
</feature>
<protein>
    <recommendedName>
        <fullName evidence="10">MULE transposase domain-containing protein</fullName>
    </recommendedName>
</protein>
<evidence type="ECO:0000313" key="6">
    <source>
        <dbReference type="EMBL" id="CAF1490166.1"/>
    </source>
</evidence>
<evidence type="ECO:0000259" key="4">
    <source>
        <dbReference type="Pfam" id="PF04500"/>
    </source>
</evidence>
<evidence type="ECO:0000313" key="7">
    <source>
        <dbReference type="EMBL" id="CAF1651385.1"/>
    </source>
</evidence>
<accession>A0A815SC84</accession>
<sequence length="361" mass="41009">MAQSTTNETPKISFITSNKNKRLLLIDGYVYQLNKSTSKVCYWKCEEKTCWAGVHLDNNDKFIKFITSDHTPMPIPERLEVRKLMTNVKARINSETTAIGQIYNEELVKANLSKSALAVAATARQANSALNQARRLTTPTLPTSIDFDIPSKYKRTTNGERYLLTDRVQHRDGKVINRIILFATDEQLRTLFTCSHILLDGTFDSSPPHFDQIYSIHGINNDHNFVCAIAVLGGRSGIIYKELFSILTQHARRLNLQFRPSKISSDFEPALVKTVADELPNARHVGCNFHFVKAVYRQIRQLGLTIVYRDDEAARSTARQLMALALIPVEKVEDAFEQIASEAPHSIEPLIEYFNGYWMTK</sequence>
<reference evidence="6" key="1">
    <citation type="submission" date="2021-02" db="EMBL/GenBank/DDBJ databases">
        <authorList>
            <person name="Nowell W R."/>
        </authorList>
    </citation>
    <scope>NUCLEOTIDE SEQUENCE</scope>
</reference>
<name>A0A815SC84_9BILA</name>
<keyword evidence="9" id="KW-1185">Reference proteome</keyword>
<evidence type="ECO:0000259" key="5">
    <source>
        <dbReference type="Pfam" id="PF10551"/>
    </source>
</evidence>
<keyword evidence="2" id="KW-0863">Zinc-finger</keyword>
<organism evidence="6 8">
    <name type="scientific">Rotaria sordida</name>
    <dbReference type="NCBI Taxonomy" id="392033"/>
    <lineage>
        <taxon>Eukaryota</taxon>
        <taxon>Metazoa</taxon>
        <taxon>Spiralia</taxon>
        <taxon>Gnathifera</taxon>
        <taxon>Rotifera</taxon>
        <taxon>Eurotatoria</taxon>
        <taxon>Bdelloidea</taxon>
        <taxon>Philodinida</taxon>
        <taxon>Philodinidae</taxon>
        <taxon>Rotaria</taxon>
    </lineage>
</organism>
<comment type="caution">
    <text evidence="6">The sequence shown here is derived from an EMBL/GenBank/DDBJ whole genome shotgun (WGS) entry which is preliminary data.</text>
</comment>
<evidence type="ECO:0000313" key="8">
    <source>
        <dbReference type="Proteomes" id="UP000663854"/>
    </source>
</evidence>
<gene>
    <name evidence="7" type="ORF">JXQ802_LOCUS54632</name>
    <name evidence="6" type="ORF">PYM288_LOCUS38149</name>
</gene>
<dbReference type="EMBL" id="CAJNOL010010719">
    <property type="protein sequence ID" value="CAF1651385.1"/>
    <property type="molecule type" value="Genomic_DNA"/>
</dbReference>
<evidence type="ECO:0000256" key="3">
    <source>
        <dbReference type="ARBA" id="ARBA00022833"/>
    </source>
</evidence>
<keyword evidence="3" id="KW-0862">Zinc</keyword>
<dbReference type="InterPro" id="IPR018289">
    <property type="entry name" value="MULE_transposase_dom"/>
</dbReference>
<dbReference type="PANTHER" id="PTHR47160:SF8">
    <property type="entry name" value="MULE TRANSPOSASE DOMAIN-CONTAINING PROTEIN"/>
    <property type="match status" value="1"/>
</dbReference>
<dbReference type="Pfam" id="PF10551">
    <property type="entry name" value="MULE"/>
    <property type="match status" value="1"/>
</dbReference>
<feature type="domain" description="MULE transposase" evidence="5">
    <location>
        <begin position="197"/>
        <end position="293"/>
    </location>
</feature>
<dbReference type="Pfam" id="PF04500">
    <property type="entry name" value="FLYWCH"/>
    <property type="match status" value="1"/>
</dbReference>
<dbReference type="InterPro" id="IPR007588">
    <property type="entry name" value="Znf_FLYWCH"/>
</dbReference>
<dbReference type="Proteomes" id="UP000663870">
    <property type="component" value="Unassembled WGS sequence"/>
</dbReference>
<dbReference type="Proteomes" id="UP000663854">
    <property type="component" value="Unassembled WGS sequence"/>
</dbReference>
<evidence type="ECO:0008006" key="10">
    <source>
        <dbReference type="Google" id="ProtNLM"/>
    </source>
</evidence>
<dbReference type="GO" id="GO:0008270">
    <property type="term" value="F:zinc ion binding"/>
    <property type="evidence" value="ECO:0007669"/>
    <property type="project" value="UniProtKB-KW"/>
</dbReference>
<evidence type="ECO:0000256" key="1">
    <source>
        <dbReference type="ARBA" id="ARBA00022723"/>
    </source>
</evidence>
<keyword evidence="1" id="KW-0479">Metal-binding</keyword>
<evidence type="ECO:0000256" key="2">
    <source>
        <dbReference type="ARBA" id="ARBA00022771"/>
    </source>
</evidence>
<evidence type="ECO:0000313" key="9">
    <source>
        <dbReference type="Proteomes" id="UP000663870"/>
    </source>
</evidence>
<dbReference type="AlphaFoldDB" id="A0A815SC84"/>
<proteinExistence type="predicted"/>
<dbReference type="PANTHER" id="PTHR47160">
    <property type="entry name" value="PUTATIVE-RELATED"/>
    <property type="match status" value="1"/>
</dbReference>